<protein>
    <submittedName>
        <fullName evidence="7">SulP family inorganic anion transporter</fullName>
    </submittedName>
</protein>
<feature type="transmembrane region" description="Helical" evidence="5">
    <location>
        <begin position="171"/>
        <end position="194"/>
    </location>
</feature>
<organism evidence="7 8">
    <name type="scientific">Pontibacter aquaedesilientis</name>
    <dbReference type="NCBI Taxonomy" id="2766980"/>
    <lineage>
        <taxon>Bacteria</taxon>
        <taxon>Pseudomonadati</taxon>
        <taxon>Bacteroidota</taxon>
        <taxon>Cytophagia</taxon>
        <taxon>Cytophagales</taxon>
        <taxon>Hymenobacteraceae</taxon>
        <taxon>Pontibacter</taxon>
    </lineage>
</organism>
<keyword evidence="8" id="KW-1185">Reference proteome</keyword>
<evidence type="ECO:0000313" key="8">
    <source>
        <dbReference type="Proteomes" id="UP000625551"/>
    </source>
</evidence>
<dbReference type="InterPro" id="IPR001902">
    <property type="entry name" value="SLC26A/SulP_fam"/>
</dbReference>
<feature type="transmembrane region" description="Helical" evidence="5">
    <location>
        <begin position="312"/>
        <end position="331"/>
    </location>
</feature>
<evidence type="ECO:0000313" key="7">
    <source>
        <dbReference type="EMBL" id="MBD1396500.1"/>
    </source>
</evidence>
<dbReference type="Proteomes" id="UP000625551">
    <property type="component" value="Unassembled WGS sequence"/>
</dbReference>
<evidence type="ECO:0000256" key="1">
    <source>
        <dbReference type="ARBA" id="ARBA00004141"/>
    </source>
</evidence>
<feature type="transmembrane region" description="Helical" evidence="5">
    <location>
        <begin position="401"/>
        <end position="432"/>
    </location>
</feature>
<feature type="transmembrane region" description="Helical" evidence="5">
    <location>
        <begin position="24"/>
        <end position="43"/>
    </location>
</feature>
<feature type="transmembrane region" description="Helical" evidence="5">
    <location>
        <begin position="49"/>
        <end position="66"/>
    </location>
</feature>
<feature type="transmembrane region" description="Helical" evidence="5">
    <location>
        <begin position="270"/>
        <end position="291"/>
    </location>
</feature>
<comment type="caution">
    <text evidence="7">The sequence shown here is derived from an EMBL/GenBank/DDBJ whole genome shotgun (WGS) entry which is preliminary data.</text>
</comment>
<dbReference type="RefSeq" id="WP_191182599.1">
    <property type="nucleotide sequence ID" value="NZ_JACXAJ010000001.1"/>
</dbReference>
<evidence type="ECO:0000256" key="5">
    <source>
        <dbReference type="SAM" id="Phobius"/>
    </source>
</evidence>
<comment type="subcellular location">
    <subcellularLocation>
        <location evidence="1">Membrane</location>
        <topology evidence="1">Multi-pass membrane protein</topology>
    </subcellularLocation>
</comment>
<dbReference type="EMBL" id="JACXAJ010000001">
    <property type="protein sequence ID" value="MBD1396500.1"/>
    <property type="molecule type" value="Genomic_DNA"/>
</dbReference>
<dbReference type="Pfam" id="PF00916">
    <property type="entry name" value="Sulfate_transp"/>
    <property type="match status" value="1"/>
</dbReference>
<feature type="transmembrane region" description="Helical" evidence="5">
    <location>
        <begin position="130"/>
        <end position="151"/>
    </location>
</feature>
<name>A0ABR7XDX7_9BACT</name>
<keyword evidence="3 5" id="KW-1133">Transmembrane helix</keyword>
<accession>A0ABR7XDX7</accession>
<feature type="domain" description="SLC26A/SulP transporter" evidence="6">
    <location>
        <begin position="21"/>
        <end position="407"/>
    </location>
</feature>
<feature type="transmembrane region" description="Helical" evidence="5">
    <location>
        <begin position="97"/>
        <end position="123"/>
    </location>
</feature>
<dbReference type="InterPro" id="IPR011547">
    <property type="entry name" value="SLC26A/SulP_dom"/>
</dbReference>
<keyword evidence="2 5" id="KW-0812">Transmembrane</keyword>
<evidence type="ECO:0000259" key="6">
    <source>
        <dbReference type="Pfam" id="PF00916"/>
    </source>
</evidence>
<sequence>MDQDNLPHHQKINDGFFSHVKTDLPAGLVVFLIALPLCLGISLASGAPLFSGIIAGIVGGIVVGMLSGAKVNVSGPAASVALVVLMAIESLGSFQAVMVATIIAGIFQIILGFLRAGTIAYFFPSSMIKGILASIGLILIINQIPHAFGYSGKALFGSMEDGFGTNLFQDILGIFDYISLGATIITVLSLIIIFAWDQPALKRYTFFRFVPSALIAVVASIGINQLFIAYFPELALSGGRLVQLPAAGSLGEFFSFFTFPDFSQITNPELYTVALSIAFIASLESLLSTEAGDKLDPYKRKSSTNRELKAQGIGNIVSGFIGGLPVTAVIVRTSANVSSGGRTPLSTITHGVVMLICVMAIPRILNMIPLASLSAVLFVVGYKLTSISLFRRMWKAGKRQFVPFFVTIVAVMLTDLITGIMIGGAVSVFVILRDNYKTPFFVAEEAHYEGEKVELTLSEEVTFLNKASIMLTLDHVAPNSTVVIDASRSVNIDDDVLEIIEEFKSTAAYKNIRIETIDLDKFYALRN</sequence>
<feature type="transmembrane region" description="Helical" evidence="5">
    <location>
        <begin position="206"/>
        <end position="231"/>
    </location>
</feature>
<evidence type="ECO:0000256" key="2">
    <source>
        <dbReference type="ARBA" id="ARBA00022692"/>
    </source>
</evidence>
<keyword evidence="4 5" id="KW-0472">Membrane</keyword>
<gene>
    <name evidence="7" type="ORF">H9Q13_04930</name>
</gene>
<proteinExistence type="predicted"/>
<feature type="transmembrane region" description="Helical" evidence="5">
    <location>
        <begin position="351"/>
        <end position="380"/>
    </location>
</feature>
<evidence type="ECO:0000256" key="3">
    <source>
        <dbReference type="ARBA" id="ARBA00022989"/>
    </source>
</evidence>
<evidence type="ECO:0000256" key="4">
    <source>
        <dbReference type="ARBA" id="ARBA00023136"/>
    </source>
</evidence>
<reference evidence="7 8" key="1">
    <citation type="submission" date="2020-09" db="EMBL/GenBank/DDBJ databases">
        <title>Genome sequencing and assembly of Pontibacter sp.</title>
        <authorList>
            <person name="Chhetri G."/>
        </authorList>
    </citation>
    <scope>NUCLEOTIDE SEQUENCE [LARGE SCALE GENOMIC DNA]</scope>
    <source>
        <strain evidence="7 8">JH31</strain>
    </source>
</reference>
<dbReference type="PANTHER" id="PTHR11814">
    <property type="entry name" value="SULFATE TRANSPORTER"/>
    <property type="match status" value="1"/>
</dbReference>